<feature type="compositionally biased region" description="Basic and acidic residues" evidence="2">
    <location>
        <begin position="128"/>
        <end position="139"/>
    </location>
</feature>
<protein>
    <submittedName>
        <fullName evidence="3">Uncharacterized protein</fullName>
    </submittedName>
</protein>
<evidence type="ECO:0000313" key="4">
    <source>
        <dbReference type="Proteomes" id="UP000184330"/>
    </source>
</evidence>
<evidence type="ECO:0000256" key="1">
    <source>
        <dbReference type="SAM" id="Coils"/>
    </source>
</evidence>
<feature type="region of interest" description="Disordered" evidence="2">
    <location>
        <begin position="1"/>
        <end position="139"/>
    </location>
</feature>
<name>A0A1L7WGD1_9HELO</name>
<evidence type="ECO:0000313" key="3">
    <source>
        <dbReference type="EMBL" id="CZR51840.1"/>
    </source>
</evidence>
<dbReference type="Proteomes" id="UP000184330">
    <property type="component" value="Unassembled WGS sequence"/>
</dbReference>
<organism evidence="3 4">
    <name type="scientific">Phialocephala subalpina</name>
    <dbReference type="NCBI Taxonomy" id="576137"/>
    <lineage>
        <taxon>Eukaryota</taxon>
        <taxon>Fungi</taxon>
        <taxon>Dikarya</taxon>
        <taxon>Ascomycota</taxon>
        <taxon>Pezizomycotina</taxon>
        <taxon>Leotiomycetes</taxon>
        <taxon>Helotiales</taxon>
        <taxon>Mollisiaceae</taxon>
        <taxon>Phialocephala</taxon>
        <taxon>Phialocephala fortinii species complex</taxon>
    </lineage>
</organism>
<dbReference type="EMBL" id="FJOG01000002">
    <property type="protein sequence ID" value="CZR51840.1"/>
    <property type="molecule type" value="Genomic_DNA"/>
</dbReference>
<feature type="compositionally biased region" description="Basic and acidic residues" evidence="2">
    <location>
        <begin position="1"/>
        <end position="12"/>
    </location>
</feature>
<accession>A0A1L7WGD1</accession>
<gene>
    <name evidence="3" type="ORF">PAC_01717</name>
</gene>
<feature type="coiled-coil region" evidence="1">
    <location>
        <begin position="548"/>
        <end position="596"/>
    </location>
</feature>
<feature type="coiled-coil region" evidence="1">
    <location>
        <begin position="389"/>
        <end position="517"/>
    </location>
</feature>
<keyword evidence="1" id="KW-0175">Coiled coil</keyword>
<evidence type="ECO:0000256" key="2">
    <source>
        <dbReference type="SAM" id="MobiDB-lite"/>
    </source>
</evidence>
<reference evidence="3 4" key="1">
    <citation type="submission" date="2016-03" db="EMBL/GenBank/DDBJ databases">
        <authorList>
            <person name="Ploux O."/>
        </authorList>
    </citation>
    <scope>NUCLEOTIDE SEQUENCE [LARGE SCALE GENOMIC DNA]</scope>
    <source>
        <strain evidence="3 4">UAMH 11012</strain>
    </source>
</reference>
<keyword evidence="4" id="KW-1185">Reference proteome</keyword>
<sequence>MSDPRKINEKAPAKIPALVGDLATPKHRPSGRHLVTADGSPLPKSAMRSFSASPAPARRGRKPIFSTQNKEGTMSNVTPIKEGTPPMYRSVSASMAKHTPHSVKRSHADREITNSDEELSAKRQPPPKRQEKSHSSHKETGFWKYAEDVHIGHHTDWSEVKVWANVNGGGILIVRAKKDKTAPDVVAKAWPKEFRFDSKKISLYLALEKVEIKLEIAKYFTGDLDKATKETKRDLILEYLAAKHEGRQVRIITEQSPGAEAIPDIRVGSHRHYGTLASVYAFVSNGHVRFRLHEDEIRLQCGLLLPKMAVDYYDIAFSLEYQYCKPEDAKDYIKGALTKLECPEPDGTLSTDGNGAFPTKPLDVILGAEEDEGMIHALLDFENAGKRLKAETEKREEALSNRHAGLTKEKENLILQQKVLDKREKDLHKLAKVLEDKEQFLNGEEKRLKEQLETLEEKEQMLKEQEDRQTKVQMSLDQRKIDLDNERDQQVSRGIEIDRQQADVQRREANLDREDREAAAIANSDELTRIRDKYDILEGIVKQREDFIKEKEAERNDLAKTLRAKEEEITANGDELTAKNNENVELKTQKDNLAKELAIYKNPIHLRLDHGLTFENSFTKLHDENPNAGMFVEDRKKSVVGKGRYADLKFLAYRTLQFPAVKVDGTLIQSGFDYGGFKFSVYEKDGLIKMVQDLQPGMLRQQDGQVLITYSCLKQEPKQNIVI</sequence>
<feature type="compositionally biased region" description="Polar residues" evidence="2">
    <location>
        <begin position="65"/>
        <end position="78"/>
    </location>
</feature>
<dbReference type="OrthoDB" id="3561025at2759"/>
<proteinExistence type="predicted"/>
<dbReference type="AlphaFoldDB" id="A0A1L7WGD1"/>